<dbReference type="InterPro" id="IPR013783">
    <property type="entry name" value="Ig-like_fold"/>
</dbReference>
<gene>
    <name evidence="5" type="ORF">J2T15_001935</name>
</gene>
<accession>A0ABT9TYP8</accession>
<dbReference type="Gene3D" id="2.60.120.200">
    <property type="match status" value="1"/>
</dbReference>
<feature type="signal peptide" evidence="3">
    <location>
        <begin position="1"/>
        <end position="33"/>
    </location>
</feature>
<evidence type="ECO:0000256" key="3">
    <source>
        <dbReference type="SAM" id="SignalP"/>
    </source>
</evidence>
<dbReference type="SUPFAM" id="SSF49265">
    <property type="entry name" value="Fibronectin type III"/>
    <property type="match status" value="1"/>
</dbReference>
<evidence type="ECO:0000256" key="2">
    <source>
        <dbReference type="ARBA" id="ARBA00023157"/>
    </source>
</evidence>
<comment type="caution">
    <text evidence="5">The sequence shown here is derived from an EMBL/GenBank/DDBJ whole genome shotgun (WGS) entry which is preliminary data.</text>
</comment>
<feature type="chain" id="PRO_5046903492" description="LamG-like jellyroll fold domain-containing protein" evidence="3">
    <location>
        <begin position="34"/>
        <end position="2013"/>
    </location>
</feature>
<dbReference type="Gene3D" id="2.60.40.10">
    <property type="entry name" value="Immunoglobulins"/>
    <property type="match status" value="2"/>
</dbReference>
<sequence>MITKHFKSVLAVCLSVALMLPVALPLQPKAVHAEPIAAASPYTDKLVFGQTESEQQHQFKGEFTNAIVGALGEPARVSLPRIPEDIQGGEMTFTMKVDPAAQNYFTMKFWGSDESFYKSMVFINGEQVGYRRVGDYQPINMGISKGLPERFYYNTTMLPLVSTHGQDAVQITVRTYSGNFGDKVNAPSRGYYNAYTHTGAHLDVSDETQGDIAEDPVSMVREDLTDEEKQALINGYTQSLVKTFNDYSNRVDASAAGKLSIVRYQDELKFYASALHYDWSPAQTAEAKKAALGRVFKVIDNHVKDYYGNIRLVTRGGHQGDWGGYYGALGEALYIVEQLIKDDAVYGEAAFNAFLDQPFVTGTVDGLYSLAGVDWNGGDLSRREAWERVLKANFDFARTRLSYIYNQVVYTYEGAWEAHEGLRLIGSPFFEGRERSHQILLEALGGQPFLGEEVLVGPGGEELDLYHSLFYHDQTARFTEDFLQIVAKGLAKSKLDASGNVVRRVPYGEHYNGLTEAGLTRENGYVANYGEAANYLLKNFYKTLNHPGDEELNDKILKLALKNMHARGYVRYTSLDDDGKRIMRAEQVTDERNTALPGFYAYGARTSTGMSLQYASLEMEMVHNEQRYSGPEWDEYWRYAKEAVGFAQQQLADHQLFNFTFGTRGTNSAEDYHLADTYKYVSGERVDFSRFGGQVTAGAVLPQTDFNYYTEEEIAALDVNPADYEQFAWADVDNMFLSIRDGDLRMFANLNELNKGYSGNGRLHVINDNYDNIVQIATDSKFQYQDYWMRMGNIDMIFFEDQITNGADAPQALAGEILPITYQPGVGRTERDNFEADTPYAGYPDLLSARYGKYLMVFNTTRDEHGNKRSFDVKMPADYKGNSTVLDLVSGKQIPVTKTGKVTIPPKSAMVLKLTSDVHIDPLPFTVNFVKAFAGNGYAGITWTTTAGAESYTIKRSETENGTYQVIAAGVTGNYYKDSTVQNGKVYYYKVSAVNDLGAGDDSYRAKVNLTAPVSLIDPGAIWRDDRIGTTAGVATNTGTTIAIEGADGTGLGEGDDLNMYDRDINDSLHFVNQVAAGSSSIRAKLDSHSGNASGIMMRDLLQSNTRYIYFGADQDGNLVLQNRTRDSRHAFSEEKKSPMNAKLIGLHADDYPYLKLVRDYDSHYIHAYVSRDGADWIMVEKMFTPFPYAIYSGVAAAEQAQFSEVTVEETARGKLYPYIQRVDNGNGISLSWNKPKHAVSFDLYRTYDKEAGLTNPVFKEGTAELAEGSPWTALVSNATALSFVDPEPGFEDTPGYKVVARYADGTLGEFSDTVYPPAETAQPSVAGITVSNYLEGLADKVKVTGLAEGDVVKVYGTATDLAVLGTTVAESTYATVSIPQIGEESGILYVTATTPGKMESARTAKSYPGEDGLINLKAEKDATLRFNTTAPGGDPQLVILSNGPDEGAKRFGIVTFNNVPDFEDANIESVTLRMYRNNGRTATLRAQHMEWDNWKEPGAGGTLGAELKSEYFNGSWEAATDFLAGPSASAVVKPESAYAMHAINGSWTLDVTEIVKANVGNRATFLLSVPSGEVNPVTKEYISGNSSPGQYGPELIIKYKSDNITVPPSETSIKVTNDSEGTADTVEVSGYEAGTVVKVYRTASDTDALGSTVIESTYGTVSIPQIGASPGTLYVSATAPFKLESEKTAKTYIGESLSYTKGSYYTYQKEVERIESEMNQPGANKELLAAELKQAEGLLVLVPLSLYSFDGHADNTFGSTHATVNGTSAYVEGKFGQAIDLNGTGSVTLPSAHALSTSDAVTVATWVNWKGGNAWQRIFDFGNNTNQYMFLTPSSGGSNTLRFAIKNSGTEQLVQTAKLPVGEWVHVAVTLGGGAAKLYVGGELKATNSNVTIKPSDFKPGVNYIGKSQWPDPLFNGMIDEFRTYDHVLSAEEIQAAMNNTAKQWIDSSLVHILLEEAAALDAALYTESSWQALEAAVAEANALPADAAQETIDNAAAQLRNALESLEQKNV</sequence>
<evidence type="ECO:0000313" key="6">
    <source>
        <dbReference type="Proteomes" id="UP001229346"/>
    </source>
</evidence>
<dbReference type="Gene3D" id="1.20.1270.90">
    <property type="entry name" value="AF1782-like"/>
    <property type="match status" value="1"/>
</dbReference>
<dbReference type="EMBL" id="JAUSSU010000003">
    <property type="protein sequence ID" value="MDQ0112500.1"/>
    <property type="molecule type" value="Genomic_DNA"/>
</dbReference>
<dbReference type="InterPro" id="IPR006558">
    <property type="entry name" value="LamG-like"/>
</dbReference>
<dbReference type="SUPFAM" id="SSF49899">
    <property type="entry name" value="Concanavalin A-like lectins/glucanases"/>
    <property type="match status" value="1"/>
</dbReference>
<name>A0ABT9TYP8_PAEHA</name>
<proteinExistence type="predicted"/>
<dbReference type="InterPro" id="IPR036116">
    <property type="entry name" value="FN3_sf"/>
</dbReference>
<feature type="domain" description="LamG-like jellyroll fold" evidence="4">
    <location>
        <begin position="1800"/>
        <end position="1933"/>
    </location>
</feature>
<keyword evidence="2" id="KW-1015">Disulfide bond</keyword>
<evidence type="ECO:0000256" key="1">
    <source>
        <dbReference type="ARBA" id="ARBA00022729"/>
    </source>
</evidence>
<dbReference type="InterPro" id="IPR013320">
    <property type="entry name" value="ConA-like_dom_sf"/>
</dbReference>
<evidence type="ECO:0000259" key="4">
    <source>
        <dbReference type="SMART" id="SM00560"/>
    </source>
</evidence>
<keyword evidence="1 3" id="KW-0732">Signal</keyword>
<dbReference type="Proteomes" id="UP001229346">
    <property type="component" value="Unassembled WGS sequence"/>
</dbReference>
<keyword evidence="6" id="KW-1185">Reference proteome</keyword>
<organism evidence="5 6">
    <name type="scientific">Paenibacillus harenae</name>
    <dbReference type="NCBI Taxonomy" id="306543"/>
    <lineage>
        <taxon>Bacteria</taxon>
        <taxon>Bacillati</taxon>
        <taxon>Bacillota</taxon>
        <taxon>Bacilli</taxon>
        <taxon>Bacillales</taxon>
        <taxon>Paenibacillaceae</taxon>
        <taxon>Paenibacillus</taxon>
    </lineage>
</organism>
<reference evidence="5 6" key="1">
    <citation type="submission" date="2023-07" db="EMBL/GenBank/DDBJ databases">
        <title>Sorghum-associated microbial communities from plants grown in Nebraska, USA.</title>
        <authorList>
            <person name="Schachtman D."/>
        </authorList>
    </citation>
    <scope>NUCLEOTIDE SEQUENCE [LARGE SCALE GENOMIC DNA]</scope>
    <source>
        <strain evidence="5 6">CC482</strain>
    </source>
</reference>
<evidence type="ECO:0000313" key="5">
    <source>
        <dbReference type="EMBL" id="MDQ0112500.1"/>
    </source>
</evidence>
<dbReference type="RefSeq" id="WP_307203374.1">
    <property type="nucleotide sequence ID" value="NZ_JAUSSU010000003.1"/>
</dbReference>
<protein>
    <recommendedName>
        <fullName evidence="4">LamG-like jellyroll fold domain-containing protein</fullName>
    </recommendedName>
</protein>
<dbReference type="Pfam" id="PF13385">
    <property type="entry name" value="Laminin_G_3"/>
    <property type="match status" value="1"/>
</dbReference>
<dbReference type="SMART" id="SM00560">
    <property type="entry name" value="LamGL"/>
    <property type="match status" value="1"/>
</dbReference>